<gene>
    <name evidence="1" type="ORF">RBSH_02755</name>
</gene>
<proteinExistence type="predicted"/>
<accession>K5CDW7</accession>
<evidence type="ECO:0000313" key="2">
    <source>
        <dbReference type="Proteomes" id="UP000007993"/>
    </source>
</evidence>
<reference evidence="1 2" key="1">
    <citation type="journal article" date="2013" name="Mar. Genomics">
        <title>Expression of sulfatases in Rhodopirellula baltica and the diversity of sulfatases in the genus Rhodopirellula.</title>
        <authorList>
            <person name="Wegner C.E."/>
            <person name="Richter-Heitmann T."/>
            <person name="Klindworth A."/>
            <person name="Klockow C."/>
            <person name="Richter M."/>
            <person name="Achstetter T."/>
            <person name="Glockner F.O."/>
            <person name="Harder J."/>
        </authorList>
    </citation>
    <scope>NUCLEOTIDE SEQUENCE [LARGE SCALE GENOMIC DNA]</scope>
    <source>
        <strain evidence="1 2">SH28</strain>
    </source>
</reference>
<evidence type="ECO:0000313" key="1">
    <source>
        <dbReference type="EMBL" id="EKK01910.1"/>
    </source>
</evidence>
<dbReference type="PATRIC" id="fig|993517.3.peg.2981"/>
<dbReference type="AlphaFoldDB" id="K5CDW7"/>
<organism evidence="1 2">
    <name type="scientific">Rhodopirellula baltica SH28</name>
    <dbReference type="NCBI Taxonomy" id="993517"/>
    <lineage>
        <taxon>Bacteria</taxon>
        <taxon>Pseudomonadati</taxon>
        <taxon>Planctomycetota</taxon>
        <taxon>Planctomycetia</taxon>
        <taxon>Pirellulales</taxon>
        <taxon>Pirellulaceae</taxon>
        <taxon>Rhodopirellula</taxon>
    </lineage>
</organism>
<protein>
    <submittedName>
        <fullName evidence="1">Uncharacterized protein</fullName>
    </submittedName>
</protein>
<dbReference type="Proteomes" id="UP000007993">
    <property type="component" value="Unassembled WGS sequence"/>
</dbReference>
<name>K5CDW7_RHOBT</name>
<sequence>MTHCLQNWRVSRGKRHLRLEKHFWDAARDLQIASPSLQQFAGCVGTLAYR</sequence>
<comment type="caution">
    <text evidence="1">The sequence shown here is derived from an EMBL/GenBank/DDBJ whole genome shotgun (WGS) entry which is preliminary data.</text>
</comment>
<dbReference type="EMBL" id="AMCW01000076">
    <property type="protein sequence ID" value="EKK01910.1"/>
    <property type="molecule type" value="Genomic_DNA"/>
</dbReference>